<dbReference type="RefSeq" id="WP_201948085.1">
    <property type="nucleotide sequence ID" value="NZ_JAERRJ010000005.1"/>
</dbReference>
<evidence type="ECO:0000256" key="4">
    <source>
        <dbReference type="RuleBase" id="RU003694"/>
    </source>
</evidence>
<dbReference type="PANTHER" id="PTHR11712">
    <property type="entry name" value="POLYKETIDE SYNTHASE-RELATED"/>
    <property type="match status" value="1"/>
</dbReference>
<name>A0ABS1M569_9NOCA</name>
<dbReference type="PANTHER" id="PTHR11712:SF347">
    <property type="entry name" value="BETA KETOACYL-ACYL CARRIER PROTEIN SYNTHASE"/>
    <property type="match status" value="1"/>
</dbReference>
<sequence length="390" mass="40952">MSQNAIRNRAVIAGIGAVTGYGWGREALWDGLLSGKPAAKLHPGYGPGQDQDWWAALIPDDGGAPGDTGSKFLRALLASTREAVADARARSWQPGRTVGLIHAVVLGDAYDWTDFHRNGHWTRRSREYLPLLPSTPISLVMQENGFHGPTMNVTSACSSANAALITAKMWLDHGFADDVVCVATDLTCAPEQVDYFARMGAAVVDADPLDACRPFQEGSRGFGFGEASAAFVVSRDAGHPYAGVLGGAMTNDAHHVISVDPGHERVLDCVQRALTLSGVTADEVRYYNTHGPGTQQCTEAELSVHEHIFGGRPHLYALKPLAGHCQAASAAVEVAAAALGYERGVLPSAPIVAQAHPNLLDGATPFEGGLTLKVSLGMGGNNSAVMLGAA</sequence>
<dbReference type="InterPro" id="IPR014031">
    <property type="entry name" value="Ketoacyl_synth_C"/>
</dbReference>
<feature type="domain" description="Ketosynthase family 3 (KS3)" evidence="5">
    <location>
        <begin position="7"/>
        <end position="389"/>
    </location>
</feature>
<reference evidence="6 7" key="1">
    <citation type="submission" date="2021-01" db="EMBL/GenBank/DDBJ databases">
        <title>WGS of actinomycetes isolated from Thailand.</title>
        <authorList>
            <person name="Thawai C."/>
        </authorList>
    </citation>
    <scope>NUCLEOTIDE SEQUENCE [LARGE SCALE GENOMIC DNA]</scope>
    <source>
        <strain evidence="6 7">LPG 2</strain>
    </source>
</reference>
<dbReference type="Gene3D" id="3.40.47.10">
    <property type="match status" value="1"/>
</dbReference>
<dbReference type="SUPFAM" id="SSF53901">
    <property type="entry name" value="Thiolase-like"/>
    <property type="match status" value="2"/>
</dbReference>
<evidence type="ECO:0000313" key="6">
    <source>
        <dbReference type="EMBL" id="MBL1075740.1"/>
    </source>
</evidence>
<dbReference type="PROSITE" id="PS52004">
    <property type="entry name" value="KS3_2"/>
    <property type="match status" value="1"/>
</dbReference>
<dbReference type="InterPro" id="IPR016039">
    <property type="entry name" value="Thiolase-like"/>
</dbReference>
<dbReference type="Proteomes" id="UP000602198">
    <property type="component" value="Unassembled WGS sequence"/>
</dbReference>
<dbReference type="PROSITE" id="PS00606">
    <property type="entry name" value="KS3_1"/>
    <property type="match status" value="1"/>
</dbReference>
<dbReference type="InterPro" id="IPR014030">
    <property type="entry name" value="Ketoacyl_synth_N"/>
</dbReference>
<dbReference type="Pfam" id="PF00109">
    <property type="entry name" value="ketoacyl-synt"/>
    <property type="match status" value="1"/>
</dbReference>
<proteinExistence type="inferred from homology"/>
<dbReference type="SMART" id="SM00825">
    <property type="entry name" value="PKS_KS"/>
    <property type="match status" value="1"/>
</dbReference>
<comment type="similarity">
    <text evidence="2 4">Belongs to the thiolase-like superfamily. Beta-ketoacyl-ACP synthases family.</text>
</comment>
<dbReference type="InterPro" id="IPR000794">
    <property type="entry name" value="Beta-ketoacyl_synthase"/>
</dbReference>
<protein>
    <submittedName>
        <fullName evidence="6">3-oxoacyl-ACP synthase</fullName>
    </submittedName>
</protein>
<comment type="caution">
    <text evidence="6">The sequence shown here is derived from an EMBL/GenBank/DDBJ whole genome shotgun (WGS) entry which is preliminary data.</text>
</comment>
<dbReference type="EMBL" id="JAERRJ010000005">
    <property type="protein sequence ID" value="MBL1075740.1"/>
    <property type="molecule type" value="Genomic_DNA"/>
</dbReference>
<dbReference type="InterPro" id="IPR018201">
    <property type="entry name" value="Ketoacyl_synth_AS"/>
</dbReference>
<accession>A0ABS1M569</accession>
<evidence type="ECO:0000313" key="7">
    <source>
        <dbReference type="Proteomes" id="UP000602198"/>
    </source>
</evidence>
<dbReference type="Pfam" id="PF02801">
    <property type="entry name" value="Ketoacyl-synt_C"/>
    <property type="match status" value="1"/>
</dbReference>
<keyword evidence="3 4" id="KW-0808">Transferase</keyword>
<organism evidence="6 7">
    <name type="scientific">Nocardia acididurans</name>
    <dbReference type="NCBI Taxonomy" id="2802282"/>
    <lineage>
        <taxon>Bacteria</taxon>
        <taxon>Bacillati</taxon>
        <taxon>Actinomycetota</taxon>
        <taxon>Actinomycetes</taxon>
        <taxon>Mycobacteriales</taxon>
        <taxon>Nocardiaceae</taxon>
        <taxon>Nocardia</taxon>
    </lineage>
</organism>
<evidence type="ECO:0000256" key="1">
    <source>
        <dbReference type="ARBA" id="ARBA00004796"/>
    </source>
</evidence>
<evidence type="ECO:0000256" key="3">
    <source>
        <dbReference type="ARBA" id="ARBA00022679"/>
    </source>
</evidence>
<evidence type="ECO:0000256" key="2">
    <source>
        <dbReference type="ARBA" id="ARBA00008467"/>
    </source>
</evidence>
<comment type="pathway">
    <text evidence="1">Lipid metabolism; mycolic acid biosynthesis.</text>
</comment>
<dbReference type="InterPro" id="IPR020841">
    <property type="entry name" value="PKS_Beta-ketoAc_synthase_dom"/>
</dbReference>
<gene>
    <name evidence="6" type="ORF">JK358_15195</name>
</gene>
<evidence type="ECO:0000259" key="5">
    <source>
        <dbReference type="PROSITE" id="PS52004"/>
    </source>
</evidence>
<keyword evidence="7" id="KW-1185">Reference proteome</keyword>